<feature type="transmembrane region" description="Helical" evidence="9">
    <location>
        <begin position="89"/>
        <end position="112"/>
    </location>
</feature>
<feature type="domain" description="Tripartite ATP-independent periplasmic transporters DctQ component" evidence="10">
    <location>
        <begin position="26"/>
        <end position="155"/>
    </location>
</feature>
<evidence type="ECO:0000256" key="3">
    <source>
        <dbReference type="ARBA" id="ARBA00022475"/>
    </source>
</evidence>
<protein>
    <recommendedName>
        <fullName evidence="9">TRAP transporter small permease protein</fullName>
    </recommendedName>
</protein>
<comment type="caution">
    <text evidence="11">The sequence shown here is derived from an EMBL/GenBank/DDBJ whole genome shotgun (WGS) entry which is preliminary data.</text>
</comment>
<evidence type="ECO:0000313" key="11">
    <source>
        <dbReference type="EMBL" id="TMM54392.1"/>
    </source>
</evidence>
<evidence type="ECO:0000256" key="9">
    <source>
        <dbReference type="RuleBase" id="RU369079"/>
    </source>
</evidence>
<dbReference type="Pfam" id="PF04290">
    <property type="entry name" value="DctQ"/>
    <property type="match status" value="1"/>
</dbReference>
<keyword evidence="2 9" id="KW-0813">Transport</keyword>
<keyword evidence="6 9" id="KW-1133">Transmembrane helix</keyword>
<evidence type="ECO:0000256" key="2">
    <source>
        <dbReference type="ARBA" id="ARBA00022448"/>
    </source>
</evidence>
<feature type="transmembrane region" description="Helical" evidence="9">
    <location>
        <begin position="132"/>
        <end position="150"/>
    </location>
</feature>
<feature type="transmembrane region" description="Helical" evidence="9">
    <location>
        <begin position="50"/>
        <end position="69"/>
    </location>
</feature>
<sequence>MMMLTRTFDLLLWGLAMISAGLLAAIAVAIAANVALRSLGLPVLYGTLDAIEYALLIATFMGAPWVLALDAHVKVDLMTQSVGPRARRVLHVATNLVGAVSALVLAWFGAQAMLASIARGAMIRTSFTFPEWWTLTVVPLSMLLCAVIFLRKALRPGPAAPTLTGL</sequence>
<keyword evidence="5 9" id="KW-0812">Transmembrane</keyword>
<dbReference type="EMBL" id="VANS01000001">
    <property type="protein sequence ID" value="TMM54392.1"/>
    <property type="molecule type" value="Genomic_DNA"/>
</dbReference>
<evidence type="ECO:0000313" key="12">
    <source>
        <dbReference type="Proteomes" id="UP000309550"/>
    </source>
</evidence>
<dbReference type="GO" id="GO:0022857">
    <property type="term" value="F:transmembrane transporter activity"/>
    <property type="evidence" value="ECO:0007669"/>
    <property type="project" value="UniProtKB-UniRule"/>
</dbReference>
<evidence type="ECO:0000259" key="10">
    <source>
        <dbReference type="Pfam" id="PF04290"/>
    </source>
</evidence>
<dbReference type="OrthoDB" id="8030921at2"/>
<reference evidence="11 12" key="1">
    <citation type="submission" date="2019-05" db="EMBL/GenBank/DDBJ databases">
        <title>Sulfitobacter sabulilitoris sp. nov., isolated from a marine sand.</title>
        <authorList>
            <person name="Yoon J.-H."/>
        </authorList>
    </citation>
    <scope>NUCLEOTIDE SEQUENCE [LARGE SCALE GENOMIC DNA]</scope>
    <source>
        <strain evidence="11 12">HSMS-29</strain>
    </source>
</reference>
<keyword evidence="7 9" id="KW-0472">Membrane</keyword>
<proteinExistence type="inferred from homology"/>
<comment type="caution">
    <text evidence="9">Lacks conserved residue(s) required for the propagation of feature annotation.</text>
</comment>
<evidence type="ECO:0000256" key="6">
    <source>
        <dbReference type="ARBA" id="ARBA00022989"/>
    </source>
</evidence>
<organism evidence="11 12">
    <name type="scientific">Sulfitobacter sabulilitoris</name>
    <dbReference type="NCBI Taxonomy" id="2562655"/>
    <lineage>
        <taxon>Bacteria</taxon>
        <taxon>Pseudomonadati</taxon>
        <taxon>Pseudomonadota</taxon>
        <taxon>Alphaproteobacteria</taxon>
        <taxon>Rhodobacterales</taxon>
        <taxon>Roseobacteraceae</taxon>
        <taxon>Sulfitobacter</taxon>
    </lineage>
</organism>
<dbReference type="PANTHER" id="PTHR35011:SF10">
    <property type="entry name" value="TRAP TRANSPORTER SMALL PERMEASE PROTEIN"/>
    <property type="match status" value="1"/>
</dbReference>
<dbReference type="Proteomes" id="UP000309550">
    <property type="component" value="Unassembled WGS sequence"/>
</dbReference>
<evidence type="ECO:0000256" key="1">
    <source>
        <dbReference type="ARBA" id="ARBA00004429"/>
    </source>
</evidence>
<accession>A0A5S3QBB5</accession>
<gene>
    <name evidence="11" type="ORF">FDT80_02005</name>
</gene>
<dbReference type="InterPro" id="IPR007387">
    <property type="entry name" value="TRAP_DctQ"/>
</dbReference>
<dbReference type="InterPro" id="IPR055348">
    <property type="entry name" value="DctQ"/>
</dbReference>
<dbReference type="RefSeq" id="WP_138660564.1">
    <property type="nucleotide sequence ID" value="NZ_VANS01000001.1"/>
</dbReference>
<keyword evidence="4 9" id="KW-0997">Cell inner membrane</keyword>
<evidence type="ECO:0000256" key="7">
    <source>
        <dbReference type="ARBA" id="ARBA00023136"/>
    </source>
</evidence>
<evidence type="ECO:0000256" key="5">
    <source>
        <dbReference type="ARBA" id="ARBA00022692"/>
    </source>
</evidence>
<dbReference type="GO" id="GO:0005886">
    <property type="term" value="C:plasma membrane"/>
    <property type="evidence" value="ECO:0007669"/>
    <property type="project" value="UniProtKB-SubCell"/>
</dbReference>
<dbReference type="AlphaFoldDB" id="A0A5S3QBB5"/>
<dbReference type="PANTHER" id="PTHR35011">
    <property type="entry name" value="2,3-DIKETO-L-GULONATE TRAP TRANSPORTER SMALL PERMEASE PROTEIN YIAM"/>
    <property type="match status" value="1"/>
</dbReference>
<evidence type="ECO:0000256" key="4">
    <source>
        <dbReference type="ARBA" id="ARBA00022519"/>
    </source>
</evidence>
<comment type="subunit">
    <text evidence="9">The complex comprises the extracytoplasmic solute receptor protein and the two transmembrane proteins.</text>
</comment>
<comment type="subcellular location">
    <subcellularLocation>
        <location evidence="1 9">Cell inner membrane</location>
        <topology evidence="1 9">Multi-pass membrane protein</topology>
    </subcellularLocation>
</comment>
<keyword evidence="3" id="KW-1003">Cell membrane</keyword>
<name>A0A5S3QBB5_9RHOB</name>
<evidence type="ECO:0000256" key="8">
    <source>
        <dbReference type="ARBA" id="ARBA00038436"/>
    </source>
</evidence>
<dbReference type="GO" id="GO:0015740">
    <property type="term" value="P:C4-dicarboxylate transport"/>
    <property type="evidence" value="ECO:0007669"/>
    <property type="project" value="TreeGrafter"/>
</dbReference>
<comment type="function">
    <text evidence="9">Part of the tripartite ATP-independent periplasmic (TRAP) transport system.</text>
</comment>
<comment type="similarity">
    <text evidence="8 9">Belongs to the TRAP transporter small permease family.</text>
</comment>
<keyword evidence="12" id="KW-1185">Reference proteome</keyword>